<keyword evidence="1" id="KW-0378">Hydrolase</keyword>
<gene>
    <name evidence="3" type="primary">g5268</name>
    <name evidence="3" type="ORF">EsDP_00005268</name>
</gene>
<dbReference type="PANTHER" id="PTHR34853:SF5">
    <property type="entry name" value="LIP-DOMAIN-CONTAINING PROTEIN-RELATED"/>
    <property type="match status" value="1"/>
</dbReference>
<dbReference type="PIRSF" id="PIRSF029171">
    <property type="entry name" value="Esterase_LipA"/>
    <property type="match status" value="1"/>
</dbReference>
<organism evidence="3 4">
    <name type="scientific">Epichloe bromicola</name>
    <dbReference type="NCBI Taxonomy" id="79588"/>
    <lineage>
        <taxon>Eukaryota</taxon>
        <taxon>Fungi</taxon>
        <taxon>Dikarya</taxon>
        <taxon>Ascomycota</taxon>
        <taxon>Pezizomycotina</taxon>
        <taxon>Sordariomycetes</taxon>
        <taxon>Hypocreomycetidae</taxon>
        <taxon>Hypocreales</taxon>
        <taxon>Clavicipitaceae</taxon>
        <taxon>Epichloe</taxon>
    </lineage>
</organism>
<evidence type="ECO:0008006" key="5">
    <source>
        <dbReference type="Google" id="ProtNLM"/>
    </source>
</evidence>
<accession>A0ABQ0CU75</accession>
<reference evidence="4" key="1">
    <citation type="submission" date="2024-06" db="EMBL/GenBank/DDBJ databases">
        <title>Draft Genome Sequences of Epichloe bromicola Strains Isolated from Elymus ciliaris.</title>
        <authorList>
            <consortium name="Epichloe bromicola genome sequencing consortium"/>
            <person name="Miura A."/>
            <person name="Imano S."/>
            <person name="Ashida A."/>
            <person name="Sato I."/>
            <person name="Chiba S."/>
            <person name="Tanaka A."/>
            <person name="Camagna M."/>
            <person name="Takemoto D."/>
        </authorList>
    </citation>
    <scope>NUCLEOTIDE SEQUENCE [LARGE SCALE GENOMIC DNA]</scope>
    <source>
        <strain evidence="4">DP</strain>
    </source>
</reference>
<dbReference type="Proteomes" id="UP001562357">
    <property type="component" value="Unassembled WGS sequence"/>
</dbReference>
<evidence type="ECO:0000313" key="3">
    <source>
        <dbReference type="EMBL" id="GAB0136985.1"/>
    </source>
</evidence>
<evidence type="ECO:0000256" key="1">
    <source>
        <dbReference type="ARBA" id="ARBA00022801"/>
    </source>
</evidence>
<feature type="chain" id="PRO_5045017286" description="Secretory lipase" evidence="2">
    <location>
        <begin position="25"/>
        <end position="436"/>
    </location>
</feature>
<dbReference type="SUPFAM" id="SSF53474">
    <property type="entry name" value="alpha/beta-Hydrolases"/>
    <property type="match status" value="1"/>
</dbReference>
<feature type="signal peptide" evidence="2">
    <location>
        <begin position="1"/>
        <end position="24"/>
    </location>
</feature>
<keyword evidence="4" id="KW-1185">Reference proteome</keyword>
<evidence type="ECO:0000256" key="2">
    <source>
        <dbReference type="PIRNR" id="PIRNR029171"/>
    </source>
</evidence>
<dbReference type="Gene3D" id="1.10.260.130">
    <property type="match status" value="1"/>
</dbReference>
<protein>
    <recommendedName>
        <fullName evidence="5">Secretory lipase</fullName>
    </recommendedName>
</protein>
<keyword evidence="2" id="KW-0732">Signal</keyword>
<dbReference type="InterPro" id="IPR005152">
    <property type="entry name" value="Lipase_secreted"/>
</dbReference>
<name>A0ABQ0CU75_9HYPO</name>
<proteinExistence type="inferred from homology"/>
<dbReference type="InterPro" id="IPR029058">
    <property type="entry name" value="AB_hydrolase_fold"/>
</dbReference>
<dbReference type="EMBL" id="BAAFGZ010000237">
    <property type="protein sequence ID" value="GAB0136985.1"/>
    <property type="molecule type" value="Genomic_DNA"/>
</dbReference>
<comment type="similarity">
    <text evidence="2">Belongs to the AB hydrolase superfamily. Lipase family.</text>
</comment>
<comment type="caution">
    <text evidence="3">The sequence shown here is derived from an EMBL/GenBank/DDBJ whole genome shotgun (WGS) entry which is preliminary data.</text>
</comment>
<dbReference type="PANTHER" id="PTHR34853">
    <property type="match status" value="1"/>
</dbReference>
<evidence type="ECO:0000313" key="4">
    <source>
        <dbReference type="Proteomes" id="UP001562357"/>
    </source>
</evidence>
<dbReference type="Gene3D" id="3.40.50.1820">
    <property type="entry name" value="alpha/beta hydrolase"/>
    <property type="match status" value="1"/>
</dbReference>
<sequence length="436" mass="45389">MHPIRALLAALPAASLALAAPARAAPDLPSADPFYAVPDGLEKVSPGTILRHRTPPSRIGSPGRLLKLRSSHQILYRTTDSLRRATATVLTVLIPPNANMSRILSYQVAEDAASINCAPSYALQLGAAANASATVALLDLGNIESALRRGWVVIAPDFLGPRAAFLANELAGNAVLDGVRAAINSRPFTGIAAEPKPEPDAGAEARAGPTVALWGYSGGSLASMWAAELQPSYAPGLRIAGVAAGGAVPNITTVVAAVNRGPFAGLIPSGVLGLATQYELGPVLDQHLLPRHRKEFYRARDLCLPGAILAFAGRDVVGMFDDRSLVYTHPLAVDVLARNALGRRVPPAGTPLYVYKAVGDEISPVGDTDRLVDAYCAGGATVQYERVQLSGHALLSFSGAPRALAWIDAVMNGRETGGFGRSCDAGRAGRAGRSLE</sequence>
<dbReference type="Pfam" id="PF03583">
    <property type="entry name" value="LIP"/>
    <property type="match status" value="1"/>
</dbReference>